<feature type="compositionally biased region" description="Gly residues" evidence="1">
    <location>
        <begin position="69"/>
        <end position="78"/>
    </location>
</feature>
<feature type="region of interest" description="Disordered" evidence="1">
    <location>
        <begin position="57"/>
        <end position="104"/>
    </location>
</feature>
<evidence type="ECO:0000313" key="4">
    <source>
        <dbReference type="Proteomes" id="UP001432166"/>
    </source>
</evidence>
<dbReference type="PANTHER" id="PTHR35525">
    <property type="entry name" value="BLL6575 PROTEIN"/>
    <property type="match status" value="1"/>
</dbReference>
<evidence type="ECO:0000259" key="2">
    <source>
        <dbReference type="Pfam" id="PF11706"/>
    </source>
</evidence>
<dbReference type="RefSeq" id="WP_328936645.1">
    <property type="nucleotide sequence ID" value="NZ_CP108133.1"/>
</dbReference>
<protein>
    <submittedName>
        <fullName evidence="3">CGNR zinc finger domain-containing protein</fullName>
    </submittedName>
</protein>
<organism evidence="3 4">
    <name type="scientific">Streptomyces tauricus</name>
    <dbReference type="NCBI Taxonomy" id="68274"/>
    <lineage>
        <taxon>Bacteria</taxon>
        <taxon>Bacillati</taxon>
        <taxon>Actinomycetota</taxon>
        <taxon>Actinomycetes</taxon>
        <taxon>Kitasatosporales</taxon>
        <taxon>Streptomycetaceae</taxon>
        <taxon>Streptomyces</taxon>
        <taxon>Streptomyces aurantiacus group</taxon>
    </lineage>
</organism>
<dbReference type="InterPro" id="IPR023286">
    <property type="entry name" value="ABATE_dom_sf"/>
</dbReference>
<sequence>MLDDQALMQALNSTPVVDGRRQDLWQDDQELDRWAREHGGLGGDEERRWLRTARDALQAMESGEPDGPGEPGEPGGPGESDALGTPGAASTADVADATGEPDASAEAGLRRVLAGVHRVPRPSGSGIEWHLEAPAERGLAVELVLAWADVKERLPGRLRPCGNPECRLFLLDRSRANTARWCSMKTCGNRLKARRHQARTRETSGPGTE</sequence>
<proteinExistence type="predicted"/>
<gene>
    <name evidence="3" type="ORF">OG288_03445</name>
</gene>
<dbReference type="InterPro" id="IPR010852">
    <property type="entry name" value="ABATE"/>
</dbReference>
<dbReference type="Gene3D" id="1.10.3300.10">
    <property type="entry name" value="Jann2411-like domain"/>
    <property type="match status" value="1"/>
</dbReference>
<dbReference type="SUPFAM" id="SSF160904">
    <property type="entry name" value="Jann2411-like"/>
    <property type="match status" value="1"/>
</dbReference>
<keyword evidence="4" id="KW-1185">Reference proteome</keyword>
<dbReference type="Pfam" id="PF11706">
    <property type="entry name" value="zf-CGNR"/>
    <property type="match status" value="1"/>
</dbReference>
<evidence type="ECO:0000256" key="1">
    <source>
        <dbReference type="SAM" id="MobiDB-lite"/>
    </source>
</evidence>
<dbReference type="PANTHER" id="PTHR35525:SF3">
    <property type="entry name" value="BLL6575 PROTEIN"/>
    <property type="match status" value="1"/>
</dbReference>
<feature type="domain" description="Zinc finger CGNR" evidence="2">
    <location>
        <begin position="157"/>
        <end position="199"/>
    </location>
</feature>
<dbReference type="InterPro" id="IPR021005">
    <property type="entry name" value="Znf_CGNR"/>
</dbReference>
<accession>A0ABZ1J757</accession>
<reference evidence="3" key="1">
    <citation type="submission" date="2022-10" db="EMBL/GenBank/DDBJ databases">
        <title>The complete genomes of actinobacterial strains from the NBC collection.</title>
        <authorList>
            <person name="Joergensen T.S."/>
            <person name="Alvarez Arevalo M."/>
            <person name="Sterndorff E.B."/>
            <person name="Faurdal D."/>
            <person name="Vuksanovic O."/>
            <person name="Mourched A.-S."/>
            <person name="Charusanti P."/>
            <person name="Shaw S."/>
            <person name="Blin K."/>
            <person name="Weber T."/>
        </authorList>
    </citation>
    <scope>NUCLEOTIDE SEQUENCE</scope>
    <source>
        <strain evidence="3">NBC_00189</strain>
    </source>
</reference>
<evidence type="ECO:0000313" key="3">
    <source>
        <dbReference type="EMBL" id="WTP47449.1"/>
    </source>
</evidence>
<dbReference type="Proteomes" id="UP001432166">
    <property type="component" value="Chromosome"/>
</dbReference>
<dbReference type="EMBL" id="CP108133">
    <property type="protein sequence ID" value="WTP47449.1"/>
    <property type="molecule type" value="Genomic_DNA"/>
</dbReference>
<name>A0ABZ1J757_9ACTN</name>